<feature type="compositionally biased region" description="Basic residues" evidence="1">
    <location>
        <begin position="1033"/>
        <end position="1043"/>
    </location>
</feature>
<feature type="compositionally biased region" description="Acidic residues" evidence="1">
    <location>
        <begin position="1082"/>
        <end position="1096"/>
    </location>
</feature>
<feature type="region of interest" description="Disordered" evidence="1">
    <location>
        <begin position="640"/>
        <end position="740"/>
    </location>
</feature>
<feature type="compositionally biased region" description="Polar residues" evidence="1">
    <location>
        <begin position="274"/>
        <end position="298"/>
    </location>
</feature>
<dbReference type="SUPFAM" id="SSF49879">
    <property type="entry name" value="SMAD/FHA domain"/>
    <property type="match status" value="1"/>
</dbReference>
<feature type="region of interest" description="Disordered" evidence="1">
    <location>
        <begin position="583"/>
        <end position="612"/>
    </location>
</feature>
<feature type="compositionally biased region" description="Polar residues" evidence="1">
    <location>
        <begin position="385"/>
        <end position="396"/>
    </location>
</feature>
<dbReference type="OrthoDB" id="436852at2759"/>
<evidence type="ECO:0000256" key="1">
    <source>
        <dbReference type="SAM" id="MobiDB-lite"/>
    </source>
</evidence>
<dbReference type="SMART" id="SM00240">
    <property type="entry name" value="FHA"/>
    <property type="match status" value="1"/>
</dbReference>
<feature type="compositionally biased region" description="Basic residues" evidence="1">
    <location>
        <begin position="300"/>
        <end position="311"/>
    </location>
</feature>
<feature type="compositionally biased region" description="Basic residues" evidence="1">
    <location>
        <begin position="1068"/>
        <end position="1079"/>
    </location>
</feature>
<feature type="compositionally biased region" description="Polar residues" evidence="1">
    <location>
        <begin position="350"/>
        <end position="360"/>
    </location>
</feature>
<comment type="caution">
    <text evidence="3">The sequence shown here is derived from an EMBL/GenBank/DDBJ whole genome shotgun (WGS) entry which is preliminary data.</text>
</comment>
<gene>
    <name evidence="3" type="ORF">C0Q70_02292</name>
</gene>
<feature type="compositionally biased region" description="Acidic residues" evidence="1">
    <location>
        <begin position="1001"/>
        <end position="1012"/>
    </location>
</feature>
<feature type="compositionally biased region" description="Basic and acidic residues" evidence="1">
    <location>
        <begin position="863"/>
        <end position="877"/>
    </location>
</feature>
<feature type="domain" description="FHA" evidence="2">
    <location>
        <begin position="34"/>
        <end position="91"/>
    </location>
</feature>
<reference evidence="3 4" key="1">
    <citation type="submission" date="2018-04" db="EMBL/GenBank/DDBJ databases">
        <title>The genome of golden apple snail Pomacea canaliculata provides insight into stress tolerance and invasive adaptation.</title>
        <authorList>
            <person name="Liu C."/>
            <person name="Liu B."/>
            <person name="Ren Y."/>
            <person name="Zhang Y."/>
            <person name="Wang H."/>
            <person name="Li S."/>
            <person name="Jiang F."/>
            <person name="Yin L."/>
            <person name="Zhang G."/>
            <person name="Qian W."/>
            <person name="Fan W."/>
        </authorList>
    </citation>
    <scope>NUCLEOTIDE SEQUENCE [LARGE SCALE GENOMIC DNA]</scope>
    <source>
        <strain evidence="3">SZHN2017</strain>
        <tissue evidence="3">Muscle</tissue>
    </source>
</reference>
<feature type="compositionally biased region" description="Basic and acidic residues" evidence="1">
    <location>
        <begin position="1013"/>
        <end position="1030"/>
    </location>
</feature>
<feature type="compositionally biased region" description="Acidic residues" evidence="1">
    <location>
        <begin position="421"/>
        <end position="439"/>
    </location>
</feature>
<feature type="region of interest" description="Disordered" evidence="1">
    <location>
        <begin position="241"/>
        <end position="312"/>
    </location>
</feature>
<evidence type="ECO:0000259" key="2">
    <source>
        <dbReference type="PROSITE" id="PS50006"/>
    </source>
</evidence>
<feature type="region of interest" description="Disordered" evidence="1">
    <location>
        <begin position="524"/>
        <end position="558"/>
    </location>
</feature>
<sequence>MAVRQPTAWVLRRIGPPASIPEVADLAVLKEGATVFGRSTGADIYLDSKHLRNFISRRHAVVMGEVGEDGQLIFVLHNSGLNGTYINDVRMGDKQQLQEGDRVIFGHKNGYKVKVGEKALQPDSEFQFVLERVISSTRSSPTNISEIDNDFEVANVEHSKNLFLLHKKDHCTSFQGSKNSRSLNGRAKLYDGDESNSVHTNCVDEVVLQSSPCSSTESFSTKVLQDASGRSAENSKLLYHKNGDDDCGGTYRRRKNSDNSVTRSPPHCEHKRSASPTMSDTNNQPHWLNSDEIVSSRPTHAGRKSKAHWSRTGKILQCSSSFTSDRHNTKLPRTQLNGFESASMGHSKLDSNSRSPSPSQLVKRRSGSPGPRHRIAKHPEMDVKGQQSQRPSSSLTGYEETEAASPESVARTPSPSFMTKEEDEEEEDEEEMEIDDESVTWEVPPTPGRGLVETGELLASPQASPCRTKQKITLGHGLMQSELDHNPQTSPQRVKQKTTPGSCLVEIDEPGPLCQTYSHTLNQKTTSDHSLSETGDLHLNRQTSPRRAKRKLSPGPVHQSLKISMPFAIRTPAMKKVVKDMYREGDKDSSELETRERISSSGFSENHLGDSKCVAQSQKETGLAVGQRSQVALGKLDRHGARMMASDSSDDDVFHRSRSPDARLDRSQKTGKLIDTETEGETSHQSMGRGRTRYKAAVPKLLREKENGRQQRPPLTVSTGLKMAGKGIRSSDIGKGHNSAGESILKDVWVAVERVTADNIAKHSRASSSSSSSNRPAKNSAFTDKTKSKDIVKPAVMDEKKQPLHTEKPNTVRKEKQSFEEKLAFAKDKPRQGFTLDNFLFPPDDEKRKLPKVRQMLLSKKLNKSDSTQEKSSDKEVSSVGEKSLYKRERTTQKRQGHRERSQDDAEDKDTMVTRGGEKHRDRKDIVMTRGRDRSGDRKDTVITRGGRDTSQDGKDTIVTRGRDASRDGKDTNRARGRDTGRNGKDVVMTRGRDTSRDGREIEEDEEEEEKEQEVGRKDWDDEPSRERVSSRPVRKTAVRRPRIMMDRDQQQEILNDSDDEVDNVPRRRERRKRRRKRRGDGDDDDEEDESLEDGVVWYEEESCESDLCTRPSQRRVEWCTKQALVEKKFQGHEP</sequence>
<proteinExistence type="predicted"/>
<name>A0A2T7PPI6_POMCA</name>
<feature type="compositionally biased region" description="Basic and acidic residues" evidence="1">
    <location>
        <begin position="899"/>
        <end position="985"/>
    </location>
</feature>
<dbReference type="EMBL" id="PZQS01000002">
    <property type="protein sequence ID" value="PVD35332.1"/>
    <property type="molecule type" value="Genomic_DNA"/>
</dbReference>
<dbReference type="Pfam" id="PF00498">
    <property type="entry name" value="FHA"/>
    <property type="match status" value="1"/>
</dbReference>
<feature type="compositionally biased region" description="Basic and acidic residues" evidence="1">
    <location>
        <begin position="652"/>
        <end position="675"/>
    </location>
</feature>
<dbReference type="AlphaFoldDB" id="A0A2T7PPI6"/>
<feature type="compositionally biased region" description="Low complexity" evidence="1">
    <location>
        <begin position="766"/>
        <end position="781"/>
    </location>
</feature>
<feature type="compositionally biased region" description="Basic and acidic residues" evidence="1">
    <location>
        <begin position="583"/>
        <end position="598"/>
    </location>
</feature>
<dbReference type="Proteomes" id="UP000245119">
    <property type="component" value="Linkage Group LG2"/>
</dbReference>
<dbReference type="Gene3D" id="2.60.200.20">
    <property type="match status" value="1"/>
</dbReference>
<keyword evidence="4" id="KW-1185">Reference proteome</keyword>
<evidence type="ECO:0000313" key="3">
    <source>
        <dbReference type="EMBL" id="PVD35332.1"/>
    </source>
</evidence>
<protein>
    <recommendedName>
        <fullName evidence="2">FHA domain-containing protein</fullName>
    </recommendedName>
</protein>
<feature type="compositionally biased region" description="Basic and acidic residues" evidence="1">
    <location>
        <begin position="526"/>
        <end position="539"/>
    </location>
</feature>
<feature type="compositionally biased region" description="Basic and acidic residues" evidence="1">
    <location>
        <begin position="784"/>
        <end position="831"/>
    </location>
</feature>
<feature type="region of interest" description="Disordered" evidence="1">
    <location>
        <begin position="339"/>
        <end position="446"/>
    </location>
</feature>
<dbReference type="InterPro" id="IPR000253">
    <property type="entry name" value="FHA_dom"/>
</dbReference>
<feature type="compositionally biased region" description="Basic and acidic residues" evidence="1">
    <location>
        <begin position="991"/>
        <end position="1000"/>
    </location>
</feature>
<feature type="compositionally biased region" description="Basic residues" evidence="1">
    <location>
        <begin position="362"/>
        <end position="376"/>
    </location>
</feature>
<evidence type="ECO:0000313" key="4">
    <source>
        <dbReference type="Proteomes" id="UP000245119"/>
    </source>
</evidence>
<organism evidence="3 4">
    <name type="scientific">Pomacea canaliculata</name>
    <name type="common">Golden apple snail</name>
    <dbReference type="NCBI Taxonomy" id="400727"/>
    <lineage>
        <taxon>Eukaryota</taxon>
        <taxon>Metazoa</taxon>
        <taxon>Spiralia</taxon>
        <taxon>Lophotrochozoa</taxon>
        <taxon>Mollusca</taxon>
        <taxon>Gastropoda</taxon>
        <taxon>Caenogastropoda</taxon>
        <taxon>Architaenioglossa</taxon>
        <taxon>Ampullarioidea</taxon>
        <taxon>Ampullariidae</taxon>
        <taxon>Pomacea</taxon>
    </lineage>
</organism>
<dbReference type="PROSITE" id="PS50006">
    <property type="entry name" value="FHA_DOMAIN"/>
    <property type="match status" value="1"/>
</dbReference>
<accession>A0A2T7PPI6</accession>
<feature type="region of interest" description="Disordered" evidence="1">
    <location>
        <begin position="759"/>
        <end position="1096"/>
    </location>
</feature>
<dbReference type="InterPro" id="IPR008984">
    <property type="entry name" value="SMAD_FHA_dom_sf"/>
</dbReference>